<dbReference type="AlphaFoldDB" id="A0A9N8D8P2"/>
<dbReference type="OrthoDB" id="198852at2759"/>
<sequence>MSQVFESETTFDTDISSWDVSNVKNMNSMFLGASTFNQNIRQWDVGAVTDFGFMFSDATSFNQNLCEWGDHITAPAPTVDVSGMFLPSGPAGSCLTTDPDLSTSPKGPFCQSC</sequence>
<dbReference type="Proteomes" id="UP001153069">
    <property type="component" value="Unassembled WGS sequence"/>
</dbReference>
<dbReference type="EMBL" id="CAICTM010000039">
    <property type="protein sequence ID" value="CAB9498468.1"/>
    <property type="molecule type" value="Genomic_DNA"/>
</dbReference>
<keyword evidence="2" id="KW-1185">Reference proteome</keyword>
<comment type="caution">
    <text evidence="1">The sequence shown here is derived from an EMBL/GenBank/DDBJ whole genome shotgun (WGS) entry which is preliminary data.</text>
</comment>
<organism evidence="1 2">
    <name type="scientific">Seminavis robusta</name>
    <dbReference type="NCBI Taxonomy" id="568900"/>
    <lineage>
        <taxon>Eukaryota</taxon>
        <taxon>Sar</taxon>
        <taxon>Stramenopiles</taxon>
        <taxon>Ochrophyta</taxon>
        <taxon>Bacillariophyta</taxon>
        <taxon>Bacillariophyceae</taxon>
        <taxon>Bacillariophycidae</taxon>
        <taxon>Naviculales</taxon>
        <taxon>Naviculaceae</taxon>
        <taxon>Seminavis</taxon>
    </lineage>
</organism>
<dbReference type="InterPro" id="IPR005046">
    <property type="entry name" value="DUF285"/>
</dbReference>
<gene>
    <name evidence="1" type="ORF">SEMRO_39_G023980.1</name>
</gene>
<evidence type="ECO:0000313" key="1">
    <source>
        <dbReference type="EMBL" id="CAB9498468.1"/>
    </source>
</evidence>
<dbReference type="Pfam" id="PF03382">
    <property type="entry name" value="DUF285"/>
    <property type="match status" value="1"/>
</dbReference>
<reference evidence="1" key="1">
    <citation type="submission" date="2020-06" db="EMBL/GenBank/DDBJ databases">
        <authorList>
            <consortium name="Plant Systems Biology data submission"/>
        </authorList>
    </citation>
    <scope>NUCLEOTIDE SEQUENCE</scope>
    <source>
        <strain evidence="1">D6</strain>
    </source>
</reference>
<name>A0A9N8D8P2_9STRA</name>
<protein>
    <recommendedName>
        <fullName evidence="3">BspA family leucine-rich repeat surface protein</fullName>
    </recommendedName>
</protein>
<evidence type="ECO:0008006" key="3">
    <source>
        <dbReference type="Google" id="ProtNLM"/>
    </source>
</evidence>
<evidence type="ECO:0000313" key="2">
    <source>
        <dbReference type="Proteomes" id="UP001153069"/>
    </source>
</evidence>
<accession>A0A9N8D8P2</accession>
<proteinExistence type="predicted"/>